<dbReference type="Proteomes" id="UP001054945">
    <property type="component" value="Unassembled WGS sequence"/>
</dbReference>
<comment type="caution">
    <text evidence="1">The sequence shown here is derived from an EMBL/GenBank/DDBJ whole genome shotgun (WGS) entry which is preliminary data.</text>
</comment>
<dbReference type="EMBL" id="BPLR01021412">
    <property type="protein sequence ID" value="GIX89269.1"/>
    <property type="molecule type" value="Genomic_DNA"/>
</dbReference>
<sequence>MQLSMVPHEIFNGAIETFSKKSASSQRKEALSASYKKHIMISLTKLTTQFIFTPHETKSITEIRYLMPRETLIALFHSSPPQRHTSLRGKISLVVFLP</sequence>
<evidence type="ECO:0000313" key="1">
    <source>
        <dbReference type="EMBL" id="GIX89269.1"/>
    </source>
</evidence>
<proteinExistence type="predicted"/>
<evidence type="ECO:0000313" key="2">
    <source>
        <dbReference type="Proteomes" id="UP001054945"/>
    </source>
</evidence>
<keyword evidence="2" id="KW-1185">Reference proteome</keyword>
<dbReference type="AlphaFoldDB" id="A0AAV4NXY2"/>
<protein>
    <submittedName>
        <fullName evidence="1">Uncharacterized protein</fullName>
    </submittedName>
</protein>
<name>A0AAV4NXY2_CAEEX</name>
<gene>
    <name evidence="1" type="ORF">CEXT_69801</name>
</gene>
<organism evidence="1 2">
    <name type="scientific">Caerostris extrusa</name>
    <name type="common">Bark spider</name>
    <name type="synonym">Caerostris bankana</name>
    <dbReference type="NCBI Taxonomy" id="172846"/>
    <lineage>
        <taxon>Eukaryota</taxon>
        <taxon>Metazoa</taxon>
        <taxon>Ecdysozoa</taxon>
        <taxon>Arthropoda</taxon>
        <taxon>Chelicerata</taxon>
        <taxon>Arachnida</taxon>
        <taxon>Araneae</taxon>
        <taxon>Araneomorphae</taxon>
        <taxon>Entelegynae</taxon>
        <taxon>Araneoidea</taxon>
        <taxon>Araneidae</taxon>
        <taxon>Caerostris</taxon>
    </lineage>
</organism>
<accession>A0AAV4NXY2</accession>
<reference evidence="1 2" key="1">
    <citation type="submission" date="2021-06" db="EMBL/GenBank/DDBJ databases">
        <title>Caerostris extrusa draft genome.</title>
        <authorList>
            <person name="Kono N."/>
            <person name="Arakawa K."/>
        </authorList>
    </citation>
    <scope>NUCLEOTIDE SEQUENCE [LARGE SCALE GENOMIC DNA]</scope>
</reference>